<accession>A0ABU7VZU7</accession>
<dbReference type="CDD" id="cd01127">
    <property type="entry name" value="TrwB_TraG_TraD_VirD4"/>
    <property type="match status" value="1"/>
</dbReference>
<feature type="domain" description="FtsK" evidence="6">
    <location>
        <begin position="823"/>
        <end position="1005"/>
    </location>
</feature>
<feature type="binding site" evidence="4">
    <location>
        <begin position="496"/>
        <end position="503"/>
    </location>
    <ligand>
        <name>ATP</name>
        <dbReference type="ChEBI" id="CHEBI:30616"/>
    </ligand>
</feature>
<name>A0ABU7VZU7_9BACL</name>
<feature type="transmembrane region" description="Helical" evidence="5">
    <location>
        <begin position="35"/>
        <end position="58"/>
    </location>
</feature>
<dbReference type="NCBIfam" id="TIGR03928">
    <property type="entry name" value="T7_EssCb_Firm"/>
    <property type="match status" value="1"/>
</dbReference>
<dbReference type="InterPro" id="IPR002543">
    <property type="entry name" value="FtsK_dom"/>
</dbReference>
<dbReference type="InterPro" id="IPR003593">
    <property type="entry name" value="AAA+_ATPase"/>
</dbReference>
<sequence length="1348" mass="151802">MSSFYYRRSPRIIKEQGERKLEVFRPPNIPQPPSLNLISIMVPIIVTVTGAAAMMMFYKRAGNASYVVVQMISLCTMVASYFVPVLVHLQQKGKHRRIIKKRNQGYDAHLNEQREQLQNWKNELILNWHQTHLEPQFCTKAFIDKSPSIWERIPQDFDFLKIRAGIGTVPSGFEISVPKREGIEKDPLIERANELAERFSTIPNAPALLDLNKYRVVGIVGDEEEMKGFCRALVTQIATHHSPDEVKLAAFMSKMQTGEWGWLRWLPHIWDDKRSSRYLFQDGGYQAQVLEQLHSLLQRRLWMKEQEQSQALPFFVCLLPYIEMLEHEPILPLLMKEGDAIGATSIVLAARRDLLPKECQLVVELNGEEAVMRSTNVTGGSAGTTYAKPKDEVPYVQPFKPDRMSSGEADHFARVAAPYRVKTSSADEVVSVLTLFDLYGIQKIDELNVAGKWEEHRYPNTLPFPVGVRGGMKPVIMNLHDKIERKGHGPHGLMAGTTGSGKSEVIQSMIASLAVQYHPHDLALMLIDYKGGGMSNTFADLPHVIATITNLEEEGLIERSKVSLKAELNRRQKLFVAAGNVQHIDEYYKTEWRSEEPLPHLFIVIDEFAQLKKDQPEFMSELVSIAAIGRTLGVHLLLATQKPGGVVDDKIWSNSRYRVCLRVQDEGDSREMLKISDAAYITTPGRGYLQVGSNEVFELVQFAWSGAPYDPNKSVQQTAFTAHKLGLDGRRAKIVNPLDIVTSGQAKNSDNKATGIEEKQLSVLIKSIAEYCEQAGINRLPGPWLPPLPQYLTLDQVPEPAEISDKPIYPTVGLIDDVANQTQYPLRLDIESGNWVVYGMPGTGKTTFIQTLLYSLTGNCTSEDIHVYAMDFGRMLKDYLFMPHTGDVILDEEEEKLVRLVAMLEEALLSRKTLFAEAGVKSRLAYCNDTNNKLPALLVIIDGYVNFRKQYETLHDKLEVLFREGSSYGVYFLLTANRVSDIPDKVRSNFPNGVSFLLSDAADYHYAVGRLAKNPGHLPEGRGFVKGHIPPYEFQTALPVDAANESTRAKLVKEHLQQLDANWKGSKPAPIRVLPDTIPLEEIWNEAANQAANRAKGTLILGLQVANLREFSWNMDDGPYFIVGGRMESGKTSMLMTLGITTARQFSPEELHLYLFDIRRSSPGLGSLRNLAHTRGFASDERALEQILTELKQEIETRVQSESTVAALPRLMLLIDDADVMAKRISSNYTLTEKLEYIARYGREYGVYIVAAGQANDMNQNWDAWLKEIKSAQIGWLLGTTDLSEAQLFNMKIPYDQSGKMLPSGEGFYVKRKHERVKIAHAFSHGNEQFIEQVNLVNSAWVERVGQL</sequence>
<evidence type="ECO:0000313" key="7">
    <source>
        <dbReference type="EMBL" id="MEF2969295.1"/>
    </source>
</evidence>
<feature type="binding site" evidence="4">
    <location>
        <begin position="1125"/>
        <end position="1132"/>
    </location>
    <ligand>
        <name>ATP</name>
        <dbReference type="ChEBI" id="CHEBI:30616"/>
    </ligand>
</feature>
<evidence type="ECO:0000313" key="8">
    <source>
        <dbReference type="Proteomes" id="UP001306950"/>
    </source>
</evidence>
<feature type="domain" description="FtsK" evidence="6">
    <location>
        <begin position="472"/>
        <end position="670"/>
    </location>
</feature>
<keyword evidence="5" id="KW-0812">Transmembrane</keyword>
<dbReference type="PROSITE" id="PS50901">
    <property type="entry name" value="FTSK"/>
    <property type="match status" value="3"/>
</dbReference>
<dbReference type="InterPro" id="IPR050206">
    <property type="entry name" value="FtsK/SpoIIIE/SftA"/>
</dbReference>
<reference evidence="7 8" key="1">
    <citation type="submission" date="2024-02" db="EMBL/GenBank/DDBJ databases">
        <title>A nitrogen-fixing paenibacillus bacterium.</title>
        <authorList>
            <person name="Zhang W.L."/>
            <person name="Chen S.F."/>
        </authorList>
    </citation>
    <scope>NUCLEOTIDE SEQUENCE [LARGE SCALE GENOMIC DNA]</scope>
    <source>
        <strain evidence="7 8">M1</strain>
    </source>
</reference>
<dbReference type="InterPro" id="IPR023839">
    <property type="entry name" value="Firmicutes_EssC_C"/>
</dbReference>
<keyword evidence="8" id="KW-1185">Reference proteome</keyword>
<evidence type="ECO:0000256" key="3">
    <source>
        <dbReference type="ARBA" id="ARBA00022840"/>
    </source>
</evidence>
<dbReference type="Proteomes" id="UP001306950">
    <property type="component" value="Unassembled WGS sequence"/>
</dbReference>
<keyword evidence="5" id="KW-0472">Membrane</keyword>
<dbReference type="Pfam" id="PF01580">
    <property type="entry name" value="FtsK_SpoIIIE"/>
    <property type="match status" value="2"/>
</dbReference>
<dbReference type="EMBL" id="JAZHPZ010000028">
    <property type="protein sequence ID" value="MEF2969295.1"/>
    <property type="molecule type" value="Genomic_DNA"/>
</dbReference>
<feature type="domain" description="FtsK" evidence="6">
    <location>
        <begin position="1108"/>
        <end position="1285"/>
    </location>
</feature>
<evidence type="ECO:0000256" key="1">
    <source>
        <dbReference type="ARBA" id="ARBA00022737"/>
    </source>
</evidence>
<feature type="transmembrane region" description="Helical" evidence="5">
    <location>
        <begin position="64"/>
        <end position="87"/>
    </location>
</feature>
<evidence type="ECO:0000259" key="6">
    <source>
        <dbReference type="PROSITE" id="PS50901"/>
    </source>
</evidence>
<keyword evidence="5" id="KW-1133">Transmembrane helix</keyword>
<dbReference type="SUPFAM" id="SSF52540">
    <property type="entry name" value="P-loop containing nucleoside triphosphate hydrolases"/>
    <property type="match status" value="3"/>
</dbReference>
<feature type="binding site" evidence="4">
    <location>
        <begin position="839"/>
        <end position="846"/>
    </location>
    <ligand>
        <name>ATP</name>
        <dbReference type="ChEBI" id="CHEBI:30616"/>
    </ligand>
</feature>
<organism evidence="7 8">
    <name type="scientific">Paenibacillus haidiansis</name>
    <dbReference type="NCBI Taxonomy" id="1574488"/>
    <lineage>
        <taxon>Bacteria</taxon>
        <taxon>Bacillati</taxon>
        <taxon>Bacillota</taxon>
        <taxon>Bacilli</taxon>
        <taxon>Bacillales</taxon>
        <taxon>Paenibacillaceae</taxon>
        <taxon>Paenibacillus</taxon>
    </lineage>
</organism>
<keyword evidence="2 4" id="KW-0547">Nucleotide-binding</keyword>
<dbReference type="InterPro" id="IPR027417">
    <property type="entry name" value="P-loop_NTPase"/>
</dbReference>
<protein>
    <submittedName>
        <fullName evidence="7">Type VII secretion protein EssC</fullName>
    </submittedName>
</protein>
<evidence type="ECO:0000256" key="5">
    <source>
        <dbReference type="SAM" id="Phobius"/>
    </source>
</evidence>
<comment type="caution">
    <text evidence="7">The sequence shown here is derived from an EMBL/GenBank/DDBJ whole genome shotgun (WGS) entry which is preliminary data.</text>
</comment>
<dbReference type="SMART" id="SM00382">
    <property type="entry name" value="AAA"/>
    <property type="match status" value="2"/>
</dbReference>
<keyword evidence="3 4" id="KW-0067">ATP-binding</keyword>
<evidence type="ECO:0000256" key="2">
    <source>
        <dbReference type="ARBA" id="ARBA00022741"/>
    </source>
</evidence>
<proteinExistence type="predicted"/>
<dbReference type="PANTHER" id="PTHR22683:SF1">
    <property type="entry name" value="TYPE VII SECRETION SYSTEM PROTEIN ESSC"/>
    <property type="match status" value="1"/>
</dbReference>
<keyword evidence="1" id="KW-0677">Repeat</keyword>
<gene>
    <name evidence="7" type="primary">essC</name>
    <name evidence="7" type="ORF">V3851_26330</name>
</gene>
<evidence type="ECO:0000256" key="4">
    <source>
        <dbReference type="PROSITE-ProRule" id="PRU00289"/>
    </source>
</evidence>
<dbReference type="RefSeq" id="WP_331849386.1">
    <property type="nucleotide sequence ID" value="NZ_JAZHPZ010000028.1"/>
</dbReference>
<dbReference type="Gene3D" id="3.40.50.300">
    <property type="entry name" value="P-loop containing nucleotide triphosphate hydrolases"/>
    <property type="match status" value="4"/>
</dbReference>
<dbReference type="PANTHER" id="PTHR22683">
    <property type="entry name" value="SPORULATION PROTEIN RELATED"/>
    <property type="match status" value="1"/>
</dbReference>